<dbReference type="Gene3D" id="1.10.167.10">
    <property type="entry name" value="Regulator of G-protein Signalling 4, domain 2"/>
    <property type="match status" value="1"/>
</dbReference>
<dbReference type="PROSITE" id="PS50132">
    <property type="entry name" value="RGS"/>
    <property type="match status" value="1"/>
</dbReference>
<dbReference type="OrthoDB" id="196547at2759"/>
<organism evidence="3 4">
    <name type="scientific">Dimargaris verticillata</name>
    <dbReference type="NCBI Taxonomy" id="2761393"/>
    <lineage>
        <taxon>Eukaryota</taxon>
        <taxon>Fungi</taxon>
        <taxon>Fungi incertae sedis</taxon>
        <taxon>Zoopagomycota</taxon>
        <taxon>Kickxellomycotina</taxon>
        <taxon>Dimargaritomycetes</taxon>
        <taxon>Dimargaritales</taxon>
        <taxon>Dimargaritaceae</taxon>
        <taxon>Dimargaris</taxon>
    </lineage>
</organism>
<feature type="transmembrane region" description="Helical" evidence="1">
    <location>
        <begin position="6"/>
        <end position="28"/>
    </location>
</feature>
<feature type="domain" description="RGS" evidence="2">
    <location>
        <begin position="500"/>
        <end position="559"/>
    </location>
</feature>
<feature type="transmembrane region" description="Helical" evidence="1">
    <location>
        <begin position="40"/>
        <end position="63"/>
    </location>
</feature>
<reference evidence="3" key="1">
    <citation type="submission" date="2022-07" db="EMBL/GenBank/DDBJ databases">
        <title>Phylogenomic reconstructions and comparative analyses of Kickxellomycotina fungi.</title>
        <authorList>
            <person name="Reynolds N.K."/>
            <person name="Stajich J.E."/>
            <person name="Barry K."/>
            <person name="Grigoriev I.V."/>
            <person name="Crous P."/>
            <person name="Smith M.E."/>
        </authorList>
    </citation>
    <scope>NUCLEOTIDE SEQUENCE</scope>
    <source>
        <strain evidence="3">RSA 567</strain>
    </source>
</reference>
<keyword evidence="1" id="KW-0812">Transmembrane</keyword>
<comment type="caution">
    <text evidence="3">The sequence shown here is derived from an EMBL/GenBank/DDBJ whole genome shotgun (WGS) entry which is preliminary data.</text>
</comment>
<dbReference type="EMBL" id="JANBQB010000714">
    <property type="protein sequence ID" value="KAJ1974041.1"/>
    <property type="molecule type" value="Genomic_DNA"/>
</dbReference>
<gene>
    <name evidence="3" type="ORF">H4R34_004867</name>
</gene>
<sequence length="569" mass="63535">MEAKQAFLIVAAVLHAVLVITTLALFAYRGYRHRFVAQHTVVLTVVGAVAAFVCNELALFQLAFQSTFPCFLLLWTNYIGVTTWIGCLLARAIRLYLLYHTSLSRMARHKTLRDIYLEPLPYSTPSGPTAAQPPPQPAPDVALAVAPASPLSSSPTVTLEARAPVPSVPQASQWFLRYQHRFTDKQMLLGVGTLAIIMTVIMAVIQGQTPNITLAPMAVNCTMVTWEYIPLVVLVAVLALLVAPVIVYHIWRIEDAWWLRLDLLVAIVSVLLFFAMYVVEAMGVWQKRYHGYWSPYGWLFAALFLSHCISVAGPLIKVRKSQVPSTHGHLLTRDTFTAVLDSPTLFEMFKLYSASNFCAEMTLFLEEYNNLKRRVFTFYNPHANFDDITFNVIESPVHELPLHAPYLYTALAATKSRGTLAKGGGGDLFQPLDAARAPSLDPHRLSMQLGKDSLPYPRSTLASVRIPILQALYQSPAATTVNATELQRLPISLHMAYYGFYETFIAPGSSLQANIIGKIADGITKRVNARDYSVDMFDDALQEVLNLLYTNIFFKFVRNFSNEIQDHLA</sequence>
<feature type="transmembrane region" description="Helical" evidence="1">
    <location>
        <begin position="263"/>
        <end position="285"/>
    </location>
</feature>
<proteinExistence type="predicted"/>
<dbReference type="Proteomes" id="UP001151582">
    <property type="component" value="Unassembled WGS sequence"/>
</dbReference>
<keyword evidence="4" id="KW-1185">Reference proteome</keyword>
<evidence type="ECO:0000256" key="1">
    <source>
        <dbReference type="SAM" id="Phobius"/>
    </source>
</evidence>
<dbReference type="InterPro" id="IPR036305">
    <property type="entry name" value="RGS_sf"/>
</dbReference>
<feature type="transmembrane region" description="Helical" evidence="1">
    <location>
        <begin position="297"/>
        <end position="316"/>
    </location>
</feature>
<name>A0A9W8B3C9_9FUNG</name>
<dbReference type="AlphaFoldDB" id="A0A9W8B3C9"/>
<dbReference type="InterPro" id="IPR044926">
    <property type="entry name" value="RGS_subdomain_2"/>
</dbReference>
<keyword evidence="1" id="KW-1133">Transmembrane helix</keyword>
<accession>A0A9W8B3C9</accession>
<protein>
    <recommendedName>
        <fullName evidence="2">RGS domain-containing protein</fullName>
    </recommendedName>
</protein>
<dbReference type="SUPFAM" id="SSF48097">
    <property type="entry name" value="Regulator of G-protein signaling, RGS"/>
    <property type="match status" value="1"/>
</dbReference>
<evidence type="ECO:0000313" key="4">
    <source>
        <dbReference type="Proteomes" id="UP001151582"/>
    </source>
</evidence>
<dbReference type="InterPro" id="IPR016137">
    <property type="entry name" value="RGS"/>
</dbReference>
<evidence type="ECO:0000259" key="2">
    <source>
        <dbReference type="PROSITE" id="PS50132"/>
    </source>
</evidence>
<feature type="transmembrane region" description="Helical" evidence="1">
    <location>
        <begin position="187"/>
        <end position="208"/>
    </location>
</feature>
<feature type="transmembrane region" description="Helical" evidence="1">
    <location>
        <begin position="75"/>
        <end position="99"/>
    </location>
</feature>
<evidence type="ECO:0000313" key="3">
    <source>
        <dbReference type="EMBL" id="KAJ1974041.1"/>
    </source>
</evidence>
<feature type="transmembrane region" description="Helical" evidence="1">
    <location>
        <begin position="228"/>
        <end position="251"/>
    </location>
</feature>
<keyword evidence="1" id="KW-0472">Membrane</keyword>